<dbReference type="PROSITE" id="PS50263">
    <property type="entry name" value="CN_HYDROLASE"/>
    <property type="match status" value="1"/>
</dbReference>
<organism evidence="11 12">
    <name type="scientific">Hortaea werneckii EXF-2000</name>
    <dbReference type="NCBI Taxonomy" id="1157616"/>
    <lineage>
        <taxon>Eukaryota</taxon>
        <taxon>Fungi</taxon>
        <taxon>Dikarya</taxon>
        <taxon>Ascomycota</taxon>
        <taxon>Pezizomycotina</taxon>
        <taxon>Dothideomycetes</taxon>
        <taxon>Dothideomycetidae</taxon>
        <taxon>Mycosphaerellales</taxon>
        <taxon>Teratosphaeriaceae</taxon>
        <taxon>Hortaea</taxon>
    </lineage>
</organism>
<dbReference type="GO" id="GO:0005789">
    <property type="term" value="C:endoplasmic reticulum membrane"/>
    <property type="evidence" value="ECO:0007669"/>
    <property type="project" value="UniProtKB-SubCell"/>
</dbReference>
<keyword evidence="8" id="KW-0012">Acyltransferase</keyword>
<dbReference type="InterPro" id="IPR036526">
    <property type="entry name" value="C-N_Hydrolase_sf"/>
</dbReference>
<dbReference type="Gene3D" id="3.40.630.30">
    <property type="match status" value="1"/>
</dbReference>
<dbReference type="Pfam" id="PF00583">
    <property type="entry name" value="Acetyltransf_1"/>
    <property type="match status" value="1"/>
</dbReference>
<dbReference type="CDD" id="cd04301">
    <property type="entry name" value="NAT_SF"/>
    <property type="match status" value="1"/>
</dbReference>
<dbReference type="PANTHER" id="PTHR43674:SF15">
    <property type="entry name" value="FORMAMIDASE"/>
    <property type="match status" value="1"/>
</dbReference>
<dbReference type="Gene3D" id="3.60.110.10">
    <property type="entry name" value="Carbon-nitrogen hydrolase"/>
    <property type="match status" value="1"/>
</dbReference>
<keyword evidence="4" id="KW-0808">Transferase</keyword>
<dbReference type="EMBL" id="MUNK01000088">
    <property type="protein sequence ID" value="OTA32697.1"/>
    <property type="molecule type" value="Genomic_DNA"/>
</dbReference>
<evidence type="ECO:0000256" key="3">
    <source>
        <dbReference type="ARBA" id="ARBA00011738"/>
    </source>
</evidence>
<keyword evidence="7" id="KW-0472">Membrane</keyword>
<gene>
    <name evidence="11" type="ORF">BTJ68_08879</name>
</gene>
<proteinExistence type="predicted"/>
<evidence type="ECO:0000313" key="12">
    <source>
        <dbReference type="Proteomes" id="UP000194280"/>
    </source>
</evidence>
<dbReference type="UniPathway" id="UPA00113">
    <property type="reaction ID" value="UER00529"/>
</dbReference>
<dbReference type="Pfam" id="PF00795">
    <property type="entry name" value="CN_hydrolase"/>
    <property type="match status" value="1"/>
</dbReference>
<evidence type="ECO:0000256" key="6">
    <source>
        <dbReference type="ARBA" id="ARBA00022824"/>
    </source>
</evidence>
<dbReference type="FunFam" id="3.40.630.30:FF:000048">
    <property type="entry name" value="Glucosamine 6-phosphate N-acetyltransferase"/>
    <property type="match status" value="1"/>
</dbReference>
<evidence type="ECO:0000259" key="9">
    <source>
        <dbReference type="PROSITE" id="PS50263"/>
    </source>
</evidence>
<comment type="caution">
    <text evidence="11">The sequence shown here is derived from an EMBL/GenBank/DDBJ whole genome shotgun (WGS) entry which is preliminary data.</text>
</comment>
<keyword evidence="12" id="KW-1185">Reference proteome</keyword>
<dbReference type="VEuPathDB" id="FungiDB:BTJ68_08879"/>
<keyword evidence="5" id="KW-0378">Hydrolase</keyword>
<evidence type="ECO:0000256" key="8">
    <source>
        <dbReference type="ARBA" id="ARBA00023315"/>
    </source>
</evidence>
<dbReference type="GO" id="GO:0006048">
    <property type="term" value="P:UDP-N-acetylglucosamine biosynthetic process"/>
    <property type="evidence" value="ECO:0007669"/>
    <property type="project" value="UniProtKB-UniPathway"/>
</dbReference>
<accession>A0A1Z5T9I4</accession>
<comment type="subcellular location">
    <subcellularLocation>
        <location evidence="1">Endomembrane system</location>
        <topology evidence="1">Peripheral membrane protein</topology>
    </subcellularLocation>
    <subcellularLocation>
        <location evidence="2">Endoplasmic reticulum membrane</location>
    </subcellularLocation>
</comment>
<dbReference type="InParanoid" id="A0A1Z5T9I4"/>
<evidence type="ECO:0000313" key="11">
    <source>
        <dbReference type="EMBL" id="OTA32697.1"/>
    </source>
</evidence>
<comment type="subunit">
    <text evidence="3">Homodimer.</text>
</comment>
<dbReference type="SUPFAM" id="SSF56317">
    <property type="entry name" value="Carbon-nitrogen hydrolase"/>
    <property type="match status" value="1"/>
</dbReference>
<dbReference type="InterPro" id="IPR050345">
    <property type="entry name" value="Aliph_Amidase/BUP"/>
</dbReference>
<evidence type="ECO:0000256" key="4">
    <source>
        <dbReference type="ARBA" id="ARBA00022679"/>
    </source>
</evidence>
<name>A0A1Z5T9I4_HORWE</name>
<dbReference type="InterPro" id="IPR003010">
    <property type="entry name" value="C-N_Hydrolase"/>
</dbReference>
<reference evidence="11 12" key="1">
    <citation type="submission" date="2017-01" db="EMBL/GenBank/DDBJ databases">
        <title>The recent genome duplication of the halophilic yeast Hortaea werneckii: insights from long-read sequencing.</title>
        <authorList>
            <person name="Sinha S."/>
            <person name="Flibotte S."/>
            <person name="Neira M."/>
            <person name="Lenassi M."/>
            <person name="Gostincar C."/>
            <person name="Stajich J.E."/>
            <person name="Nislow C.E."/>
        </authorList>
    </citation>
    <scope>NUCLEOTIDE SEQUENCE [LARGE SCALE GENOMIC DNA]</scope>
    <source>
        <strain evidence="11 12">EXF-2000</strain>
    </source>
</reference>
<dbReference type="STRING" id="1157616.A0A1Z5T9I4"/>
<dbReference type="PROSITE" id="PS51186">
    <property type="entry name" value="GNAT"/>
    <property type="match status" value="1"/>
</dbReference>
<dbReference type="Proteomes" id="UP000194280">
    <property type="component" value="Unassembled WGS sequence"/>
</dbReference>
<dbReference type="OrthoDB" id="10039976at2759"/>
<feature type="domain" description="N-acetyltransferase" evidence="10">
    <location>
        <begin position="305"/>
        <end position="450"/>
    </location>
</feature>
<evidence type="ECO:0000256" key="5">
    <source>
        <dbReference type="ARBA" id="ARBA00022801"/>
    </source>
</evidence>
<dbReference type="SUPFAM" id="SSF55729">
    <property type="entry name" value="Acyl-CoA N-acyltransferases (Nat)"/>
    <property type="match status" value="1"/>
</dbReference>
<keyword evidence="6" id="KW-0256">Endoplasmic reticulum</keyword>
<protein>
    <submittedName>
        <fullName evidence="11">Formamidase</fullName>
    </submittedName>
</protein>
<dbReference type="GO" id="GO:0004343">
    <property type="term" value="F:glucosamine 6-phosphate N-acetyltransferase activity"/>
    <property type="evidence" value="ECO:0007669"/>
    <property type="project" value="UniProtKB-ARBA"/>
</dbReference>
<evidence type="ECO:0000259" key="10">
    <source>
        <dbReference type="PROSITE" id="PS51186"/>
    </source>
</evidence>
<evidence type="ECO:0000256" key="1">
    <source>
        <dbReference type="ARBA" id="ARBA00004184"/>
    </source>
</evidence>
<evidence type="ECO:0000256" key="2">
    <source>
        <dbReference type="ARBA" id="ARBA00004586"/>
    </source>
</evidence>
<dbReference type="AlphaFoldDB" id="A0A1Z5T9I4"/>
<dbReference type="GO" id="GO:0033388">
    <property type="term" value="P:putrescine biosynthetic process from arginine"/>
    <property type="evidence" value="ECO:0007669"/>
    <property type="project" value="TreeGrafter"/>
</dbReference>
<dbReference type="PANTHER" id="PTHR43674">
    <property type="entry name" value="NITRILASE C965.09-RELATED"/>
    <property type="match status" value="1"/>
</dbReference>
<evidence type="ECO:0000256" key="7">
    <source>
        <dbReference type="ARBA" id="ARBA00023136"/>
    </source>
</evidence>
<dbReference type="InterPro" id="IPR016181">
    <property type="entry name" value="Acyl_CoA_acyltransferase"/>
</dbReference>
<sequence length="450" mass="49758">MSGSGLGGLNKSSDNSIIIGLCQSQLFDVQTPTQLHQATNHVCSLVAKARRGYPLMDMIVFPEYCVHGLSMSTDDSIMCTMDGPEVAAFKTACRDNKIWGCFSIMEKNELGMPWNTGIVIDSHGELVNYYRKMHPWVPVEPWYPGNRGVPTFTGPGGLKMAHIICHDGQFPEMARECAYKGAEVMLRTAGYTSPIKGSWEITNRSNAFCNLMWTCSVALAGSDGTFNSMGEAMFCNPEGEIVRHSNNANVDEIYCCEIRKGDALEKRKNWGVENNMYQFGHLESDFLFSPDLISPNVASALPEGYTVRPLQRADFGLGFLDVLRVLTHVGEVTQQEFEERFDQMKAGAGGYHVLVILDGDAKIVGTGALIVERKFIHHLGLVGHIEDIAVAKDQQGKKLGLRIIQALDYVAEKIGCYKTILDCSEANEGFYVKCGFKRAGLEMAHYYGQV</sequence>
<dbReference type="GO" id="GO:0050126">
    <property type="term" value="F:N-carbamoylputrescine amidase activity"/>
    <property type="evidence" value="ECO:0007669"/>
    <property type="project" value="TreeGrafter"/>
</dbReference>
<feature type="domain" description="CN hydrolase" evidence="9">
    <location>
        <begin position="17"/>
        <end position="260"/>
    </location>
</feature>
<dbReference type="InterPro" id="IPR000182">
    <property type="entry name" value="GNAT_dom"/>
</dbReference>